<keyword evidence="3" id="KW-1185">Reference proteome</keyword>
<dbReference type="KEGG" id="hhe:HH_0177"/>
<accession>Q7VJR6</accession>
<dbReference type="InterPro" id="IPR051311">
    <property type="entry name" value="DedA_domain"/>
</dbReference>
<feature type="transmembrane region" description="Helical" evidence="1">
    <location>
        <begin position="122"/>
        <end position="143"/>
    </location>
</feature>
<feature type="transmembrane region" description="Helical" evidence="1">
    <location>
        <begin position="44"/>
        <end position="63"/>
    </location>
</feature>
<proteinExistence type="predicted"/>
<dbReference type="RefSeq" id="WP_011115020.1">
    <property type="nucleotide sequence ID" value="NC_004917.1"/>
</dbReference>
<dbReference type="Proteomes" id="UP000002495">
    <property type="component" value="Chromosome"/>
</dbReference>
<gene>
    <name evidence="2" type="ordered locus">HH_0177</name>
</gene>
<protein>
    <recommendedName>
        <fullName evidence="4">DedA family protein</fullName>
    </recommendedName>
</protein>
<dbReference type="PANTHER" id="PTHR42709:SF4">
    <property type="entry name" value="INNER MEMBRANE PROTEIN YQAA"/>
    <property type="match status" value="1"/>
</dbReference>
<evidence type="ECO:0000313" key="2">
    <source>
        <dbReference type="EMBL" id="AAP76774.1"/>
    </source>
</evidence>
<feature type="transmembrane region" description="Helical" evidence="1">
    <location>
        <begin position="94"/>
        <end position="115"/>
    </location>
</feature>
<evidence type="ECO:0000256" key="1">
    <source>
        <dbReference type="SAM" id="Phobius"/>
    </source>
</evidence>
<reference evidence="2 3" key="1">
    <citation type="journal article" date="2003" name="Proc. Natl. Acad. Sci. U.S.A.">
        <title>The complete genome sequence of the carcinogenic bacterium Helicobacter hepaticus.</title>
        <authorList>
            <person name="Suerbaum S."/>
            <person name="Josenhans C."/>
            <person name="Sterzenbach T."/>
            <person name="Drescher B."/>
            <person name="Brandt P."/>
            <person name="Bell M."/>
            <person name="Droege M."/>
            <person name="Fartmann B."/>
            <person name="Fischer H.-P."/>
            <person name="Ge Z."/>
            <person name="Hoerster A."/>
            <person name="Holland R."/>
            <person name="Klein K."/>
            <person name="Koenig J."/>
            <person name="Macko L."/>
            <person name="Mendz G.L."/>
            <person name="Nyakatura G."/>
            <person name="Schauer D.B."/>
            <person name="Shen Z."/>
            <person name="Weber J."/>
            <person name="Frosch M."/>
            <person name="Fox J.G."/>
        </authorList>
    </citation>
    <scope>NUCLEOTIDE SEQUENCE [LARGE SCALE GENOMIC DNA]</scope>
    <source>
        <strain evidence="3">ATCC 51449 / 3B1</strain>
    </source>
</reference>
<name>Q7VJR6_HELHP</name>
<dbReference type="eggNOG" id="COG1238">
    <property type="taxonomic scope" value="Bacteria"/>
</dbReference>
<evidence type="ECO:0000313" key="3">
    <source>
        <dbReference type="Proteomes" id="UP000002495"/>
    </source>
</evidence>
<keyword evidence="1" id="KW-0812">Transmembrane</keyword>
<dbReference type="HOGENOM" id="CLU_125997_2_0_7"/>
<evidence type="ECO:0008006" key="4">
    <source>
        <dbReference type="Google" id="ProtNLM"/>
    </source>
</evidence>
<keyword evidence="1" id="KW-0472">Membrane</keyword>
<sequence>MVEYYEYGLVGLFFICFIASTLYPLGSEAFVIGFVAFGFEPLKVWIIASVGNTLGSLSTYYLAYYGGEPFITRFFPKAKDKIAILAPRVRVYGFIYAFLVFMPFVGDIFALVLGIIRYSQILSILGIAFGKMLRYAVLLLPFVL</sequence>
<keyword evidence="1" id="KW-1133">Transmembrane helix</keyword>
<dbReference type="OrthoDB" id="5419086at2"/>
<dbReference type="STRING" id="235279.HH_0177"/>
<dbReference type="PANTHER" id="PTHR42709">
    <property type="entry name" value="ALKALINE PHOSPHATASE LIKE PROTEIN"/>
    <property type="match status" value="1"/>
</dbReference>
<dbReference type="EMBL" id="AE017125">
    <property type="protein sequence ID" value="AAP76774.1"/>
    <property type="molecule type" value="Genomic_DNA"/>
</dbReference>
<dbReference type="AlphaFoldDB" id="Q7VJR6"/>
<organism evidence="2 3">
    <name type="scientific">Helicobacter hepaticus (strain ATCC 51449 / 3B1)</name>
    <dbReference type="NCBI Taxonomy" id="235279"/>
    <lineage>
        <taxon>Bacteria</taxon>
        <taxon>Pseudomonadati</taxon>
        <taxon>Campylobacterota</taxon>
        <taxon>Epsilonproteobacteria</taxon>
        <taxon>Campylobacterales</taxon>
        <taxon>Helicobacteraceae</taxon>
        <taxon>Helicobacter</taxon>
    </lineage>
</organism>
<feature type="transmembrane region" description="Helical" evidence="1">
    <location>
        <begin position="12"/>
        <end position="37"/>
    </location>
</feature>